<dbReference type="EMBL" id="JBEPLJ010000037">
    <property type="protein sequence ID" value="MET3588843.1"/>
    <property type="molecule type" value="Genomic_DNA"/>
</dbReference>
<evidence type="ECO:0000313" key="2">
    <source>
        <dbReference type="Proteomes" id="UP001549031"/>
    </source>
</evidence>
<protein>
    <submittedName>
        <fullName evidence="1">Ester cyclase</fullName>
    </submittedName>
</protein>
<evidence type="ECO:0000313" key="1">
    <source>
        <dbReference type="EMBL" id="MET3588843.1"/>
    </source>
</evidence>
<dbReference type="InterPro" id="IPR032710">
    <property type="entry name" value="NTF2-like_dom_sf"/>
</dbReference>
<reference evidence="1 2" key="1">
    <citation type="submission" date="2024-06" db="EMBL/GenBank/DDBJ databases">
        <title>Genomic Encyclopedia of Type Strains, Phase IV (KMG-IV): sequencing the most valuable type-strain genomes for metagenomic binning, comparative biology and taxonomic classification.</title>
        <authorList>
            <person name="Goeker M."/>
        </authorList>
    </citation>
    <scope>NUCLEOTIDE SEQUENCE [LARGE SCALE GENOMIC DNA]</scope>
    <source>
        <strain evidence="1 2">DSM 105042</strain>
    </source>
</reference>
<dbReference type="SUPFAM" id="SSF54427">
    <property type="entry name" value="NTF2-like"/>
    <property type="match status" value="1"/>
</dbReference>
<sequence>MDRDEQLALYHRYLELCNQHKFEELGEFVSTDVGGSTEGLAHYIAGCVGVVAAFPDYRWSLQHAFVDRDWLAARLIGTGTHVGSFRGIPPTARVIRTQELALYRFAEGKIAECWGDLHTSVRDELLSGS</sequence>
<dbReference type="Pfam" id="PF07366">
    <property type="entry name" value="SnoaL"/>
    <property type="match status" value="1"/>
</dbReference>
<organism evidence="1 2">
    <name type="scientific">Pseudorhizobium tarimense</name>
    <dbReference type="NCBI Taxonomy" id="1079109"/>
    <lineage>
        <taxon>Bacteria</taxon>
        <taxon>Pseudomonadati</taxon>
        <taxon>Pseudomonadota</taxon>
        <taxon>Alphaproteobacteria</taxon>
        <taxon>Hyphomicrobiales</taxon>
        <taxon>Rhizobiaceae</taxon>
        <taxon>Rhizobium/Agrobacterium group</taxon>
        <taxon>Pseudorhizobium</taxon>
    </lineage>
</organism>
<proteinExistence type="predicted"/>
<dbReference type="InterPro" id="IPR009959">
    <property type="entry name" value="Cyclase_SnoaL-like"/>
</dbReference>
<comment type="caution">
    <text evidence="1">The sequence shown here is derived from an EMBL/GenBank/DDBJ whole genome shotgun (WGS) entry which is preliminary data.</text>
</comment>
<gene>
    <name evidence="1" type="ORF">ABID21_004983</name>
</gene>
<dbReference type="RefSeq" id="WP_247246450.1">
    <property type="nucleotide sequence ID" value="NZ_JALJRA010000037.1"/>
</dbReference>
<accession>A0ABV2HE72</accession>
<keyword evidence="2" id="KW-1185">Reference proteome</keyword>
<dbReference type="Gene3D" id="3.10.450.50">
    <property type="match status" value="1"/>
</dbReference>
<dbReference type="Proteomes" id="UP001549031">
    <property type="component" value="Unassembled WGS sequence"/>
</dbReference>
<name>A0ABV2HE72_9HYPH</name>